<feature type="transmembrane region" description="Helical" evidence="10">
    <location>
        <begin position="480"/>
        <end position="499"/>
    </location>
</feature>
<evidence type="ECO:0000256" key="9">
    <source>
        <dbReference type="ARBA" id="ARBA00023180"/>
    </source>
</evidence>
<name>A0A0C9SQP4_PAXIN</name>
<keyword evidence="6" id="KW-0256">Endoplasmic reticulum</keyword>
<keyword evidence="8 10" id="KW-0472">Membrane</keyword>
<evidence type="ECO:0000256" key="10">
    <source>
        <dbReference type="SAM" id="Phobius"/>
    </source>
</evidence>
<dbReference type="PANTHER" id="PTHR21072:SF13">
    <property type="entry name" value="GPI TRANSAMIDASE COMPONENT PIG-S"/>
    <property type="match status" value="1"/>
</dbReference>
<gene>
    <name evidence="11" type="ORF">PAXINDRAFT_119815</name>
</gene>
<evidence type="ECO:0000256" key="4">
    <source>
        <dbReference type="ARBA" id="ARBA00022502"/>
    </source>
</evidence>
<accession>A0A0C9SQP4</accession>
<evidence type="ECO:0000256" key="1">
    <source>
        <dbReference type="ARBA" id="ARBA00004477"/>
    </source>
</evidence>
<keyword evidence="7 10" id="KW-1133">Transmembrane helix</keyword>
<dbReference type="AlphaFoldDB" id="A0A0C9SQP4"/>
<dbReference type="Pfam" id="PF10510">
    <property type="entry name" value="PIG-S"/>
    <property type="match status" value="1"/>
</dbReference>
<keyword evidence="5 10" id="KW-0812">Transmembrane</keyword>
<proteinExistence type="inferred from homology"/>
<dbReference type="OrthoDB" id="28748at2759"/>
<dbReference type="GO" id="GO:0016255">
    <property type="term" value="P:attachment of GPI anchor to protein"/>
    <property type="evidence" value="ECO:0007669"/>
    <property type="project" value="InterPro"/>
</dbReference>
<evidence type="ECO:0000256" key="8">
    <source>
        <dbReference type="ARBA" id="ARBA00023136"/>
    </source>
</evidence>
<comment type="similarity">
    <text evidence="3">Belongs to the PIGS family.</text>
</comment>
<dbReference type="PANTHER" id="PTHR21072">
    <property type="entry name" value="GPI TRANSAMIDASE COMPONENT PIG-S"/>
    <property type="match status" value="1"/>
</dbReference>
<dbReference type="EMBL" id="KN819436">
    <property type="protein sequence ID" value="KIJ09764.1"/>
    <property type="molecule type" value="Genomic_DNA"/>
</dbReference>
<dbReference type="InterPro" id="IPR019540">
    <property type="entry name" value="PtdIno-glycan_biosynth_class_S"/>
</dbReference>
<reference evidence="11 12" key="1">
    <citation type="submission" date="2014-06" db="EMBL/GenBank/DDBJ databases">
        <authorList>
            <consortium name="DOE Joint Genome Institute"/>
            <person name="Kuo A."/>
            <person name="Kohler A."/>
            <person name="Nagy L.G."/>
            <person name="Floudas D."/>
            <person name="Copeland A."/>
            <person name="Barry K.W."/>
            <person name="Cichocki N."/>
            <person name="Veneault-Fourrey C."/>
            <person name="LaButti K."/>
            <person name="Lindquist E.A."/>
            <person name="Lipzen A."/>
            <person name="Lundell T."/>
            <person name="Morin E."/>
            <person name="Murat C."/>
            <person name="Sun H."/>
            <person name="Tunlid A."/>
            <person name="Henrissat B."/>
            <person name="Grigoriev I.V."/>
            <person name="Hibbett D.S."/>
            <person name="Martin F."/>
            <person name="Nordberg H.P."/>
            <person name="Cantor M.N."/>
            <person name="Hua S.X."/>
        </authorList>
    </citation>
    <scope>NUCLEOTIDE SEQUENCE [LARGE SCALE GENOMIC DNA]</scope>
    <source>
        <strain evidence="11 12">ATCC 200175</strain>
    </source>
</reference>
<evidence type="ECO:0000256" key="2">
    <source>
        <dbReference type="ARBA" id="ARBA00004687"/>
    </source>
</evidence>
<dbReference type="GO" id="GO:0042765">
    <property type="term" value="C:GPI-anchor transamidase complex"/>
    <property type="evidence" value="ECO:0007669"/>
    <property type="project" value="InterPro"/>
</dbReference>
<comment type="subcellular location">
    <subcellularLocation>
        <location evidence="1">Endoplasmic reticulum membrane</location>
        <topology evidence="1">Multi-pass membrane protein</topology>
    </subcellularLocation>
</comment>
<evidence type="ECO:0008006" key="13">
    <source>
        <dbReference type="Google" id="ProtNLM"/>
    </source>
</evidence>
<reference evidence="12" key="2">
    <citation type="submission" date="2015-01" db="EMBL/GenBank/DDBJ databases">
        <title>Evolutionary Origins and Diversification of the Mycorrhizal Mutualists.</title>
        <authorList>
            <consortium name="DOE Joint Genome Institute"/>
            <consortium name="Mycorrhizal Genomics Consortium"/>
            <person name="Kohler A."/>
            <person name="Kuo A."/>
            <person name="Nagy L.G."/>
            <person name="Floudas D."/>
            <person name="Copeland A."/>
            <person name="Barry K.W."/>
            <person name="Cichocki N."/>
            <person name="Veneault-Fourrey C."/>
            <person name="LaButti K."/>
            <person name="Lindquist E.A."/>
            <person name="Lipzen A."/>
            <person name="Lundell T."/>
            <person name="Morin E."/>
            <person name="Murat C."/>
            <person name="Riley R."/>
            <person name="Ohm R."/>
            <person name="Sun H."/>
            <person name="Tunlid A."/>
            <person name="Henrissat B."/>
            <person name="Grigoriev I.V."/>
            <person name="Hibbett D.S."/>
            <person name="Martin F."/>
        </authorList>
    </citation>
    <scope>NUCLEOTIDE SEQUENCE [LARGE SCALE GENOMIC DNA]</scope>
    <source>
        <strain evidence="12">ATCC 200175</strain>
    </source>
</reference>
<evidence type="ECO:0000256" key="7">
    <source>
        <dbReference type="ARBA" id="ARBA00022989"/>
    </source>
</evidence>
<sequence length="515" mass="57179">MDHPAPTTANHGLKEPQKLCFETARTRRLVLGSYWTIIILAFPFWWNLTSIERIALPSYRVRAQLDRKPVFPVNVQLDASSFQGSAPTFGRALHEILAQTTQASPTWRDLDIQVGVSEHAGDQSEGPNVYSVVLGNHTAVRHPRQLVVSQEDALSALRLGSILSRLLAPEITSMQAQRIAQYTKRYRLAFTLLNENAASPHLVNSWDIQAAFAGKFSRFIYHMFPIISRLNLLHNFTIESQVQYHAPLAFEPLQFVVANNTLHGLTPEDLTVFINSAEWTLSSSVSNDPVLHFVLFVPSPALQPLHILDAHGLPTSQNAFLLPQWGGIFILNRHARAETMTHLTAADLVPVFSAFANQLSALLGVPPLPDGVKSEESSLLSDWQLDALLRYRTSENILGSQQTLYSIIKLVDQIENMPVDQTVRGDVHDALTALGEAHRSAVGSPATALQWSSEALSLASHAFFNPGMLALLYFPAEHKYAVYTPLFASVSVPLIVALGREVYGWRRERRVVRSG</sequence>
<organism evidence="11 12">
    <name type="scientific">Paxillus involutus ATCC 200175</name>
    <dbReference type="NCBI Taxonomy" id="664439"/>
    <lineage>
        <taxon>Eukaryota</taxon>
        <taxon>Fungi</taxon>
        <taxon>Dikarya</taxon>
        <taxon>Basidiomycota</taxon>
        <taxon>Agaricomycotina</taxon>
        <taxon>Agaricomycetes</taxon>
        <taxon>Agaricomycetidae</taxon>
        <taxon>Boletales</taxon>
        <taxon>Paxilineae</taxon>
        <taxon>Paxillaceae</taxon>
        <taxon>Paxillus</taxon>
    </lineage>
</organism>
<feature type="transmembrane region" description="Helical" evidence="10">
    <location>
        <begin position="29"/>
        <end position="48"/>
    </location>
</feature>
<dbReference type="Proteomes" id="UP000053647">
    <property type="component" value="Unassembled WGS sequence"/>
</dbReference>
<keyword evidence="9" id="KW-0325">Glycoprotein</keyword>
<keyword evidence="4" id="KW-0337">GPI-anchor biosynthesis</keyword>
<comment type="pathway">
    <text evidence="2">Glycolipid biosynthesis; glycosylphosphatidylinositol-anchor biosynthesis.</text>
</comment>
<protein>
    <recommendedName>
        <fullName evidence="13">GPI transamidase component PIG-S</fullName>
    </recommendedName>
</protein>
<dbReference type="HOGENOM" id="CLU_010026_3_1_1"/>
<evidence type="ECO:0000313" key="12">
    <source>
        <dbReference type="Proteomes" id="UP000053647"/>
    </source>
</evidence>
<evidence type="ECO:0000256" key="6">
    <source>
        <dbReference type="ARBA" id="ARBA00022824"/>
    </source>
</evidence>
<evidence type="ECO:0000256" key="5">
    <source>
        <dbReference type="ARBA" id="ARBA00022692"/>
    </source>
</evidence>
<dbReference type="UniPathway" id="UPA00196"/>
<dbReference type="GO" id="GO:0006506">
    <property type="term" value="P:GPI anchor biosynthetic process"/>
    <property type="evidence" value="ECO:0007669"/>
    <property type="project" value="UniProtKB-UniPathway"/>
</dbReference>
<evidence type="ECO:0000313" key="11">
    <source>
        <dbReference type="EMBL" id="KIJ09764.1"/>
    </source>
</evidence>
<evidence type="ECO:0000256" key="3">
    <source>
        <dbReference type="ARBA" id="ARBA00005316"/>
    </source>
</evidence>
<keyword evidence="12" id="KW-1185">Reference proteome</keyword>